<organism evidence="1 2">
    <name type="scientific">Plakobranchus ocellatus</name>
    <dbReference type="NCBI Taxonomy" id="259542"/>
    <lineage>
        <taxon>Eukaryota</taxon>
        <taxon>Metazoa</taxon>
        <taxon>Spiralia</taxon>
        <taxon>Lophotrochozoa</taxon>
        <taxon>Mollusca</taxon>
        <taxon>Gastropoda</taxon>
        <taxon>Heterobranchia</taxon>
        <taxon>Euthyneura</taxon>
        <taxon>Panpulmonata</taxon>
        <taxon>Sacoglossa</taxon>
        <taxon>Placobranchoidea</taxon>
        <taxon>Plakobranchidae</taxon>
        <taxon>Plakobranchus</taxon>
    </lineage>
</organism>
<protein>
    <submittedName>
        <fullName evidence="1">Uncharacterized protein</fullName>
    </submittedName>
</protein>
<sequence length="139" mass="15551">MREREGKLFHVLEPVDGYDYCINVNGKEKTFYANLFKRNITRAVISDEALLGDRFGSAARPALWRSMLGIAAEMTGWEVLPELGGWGSKETVMLGDELCREERRELEKLSGPFSSDFIDCTGSTKVEAHVIEVTSSTTI</sequence>
<dbReference type="AlphaFoldDB" id="A0AAV3Y4F8"/>
<gene>
    <name evidence="1" type="ORF">PoB_000376800</name>
</gene>
<dbReference type="EMBL" id="BLXT01000468">
    <property type="protein sequence ID" value="GFN77262.1"/>
    <property type="molecule type" value="Genomic_DNA"/>
</dbReference>
<comment type="caution">
    <text evidence="1">The sequence shown here is derived from an EMBL/GenBank/DDBJ whole genome shotgun (WGS) entry which is preliminary data.</text>
</comment>
<keyword evidence="2" id="KW-1185">Reference proteome</keyword>
<proteinExistence type="predicted"/>
<evidence type="ECO:0000313" key="2">
    <source>
        <dbReference type="Proteomes" id="UP000735302"/>
    </source>
</evidence>
<name>A0AAV3Y4F8_9GAST</name>
<dbReference type="Proteomes" id="UP000735302">
    <property type="component" value="Unassembled WGS sequence"/>
</dbReference>
<reference evidence="1 2" key="1">
    <citation type="journal article" date="2021" name="Elife">
        <title>Chloroplast acquisition without the gene transfer in kleptoplastic sea slugs, Plakobranchus ocellatus.</title>
        <authorList>
            <person name="Maeda T."/>
            <person name="Takahashi S."/>
            <person name="Yoshida T."/>
            <person name="Shimamura S."/>
            <person name="Takaki Y."/>
            <person name="Nagai Y."/>
            <person name="Toyoda A."/>
            <person name="Suzuki Y."/>
            <person name="Arimoto A."/>
            <person name="Ishii H."/>
            <person name="Satoh N."/>
            <person name="Nishiyama T."/>
            <person name="Hasebe M."/>
            <person name="Maruyama T."/>
            <person name="Minagawa J."/>
            <person name="Obokata J."/>
            <person name="Shigenobu S."/>
        </authorList>
    </citation>
    <scope>NUCLEOTIDE SEQUENCE [LARGE SCALE GENOMIC DNA]</scope>
</reference>
<evidence type="ECO:0000313" key="1">
    <source>
        <dbReference type="EMBL" id="GFN77262.1"/>
    </source>
</evidence>
<accession>A0AAV3Y4F8</accession>